<dbReference type="RefSeq" id="WP_111660535.1">
    <property type="nucleotide sequence ID" value="NZ_QLLO01000008.1"/>
</dbReference>
<dbReference type="Gene3D" id="1.20.1440.60">
    <property type="entry name" value="23S rRNA-intervening sequence"/>
    <property type="match status" value="1"/>
</dbReference>
<keyword evidence="2" id="KW-1185">Reference proteome</keyword>
<gene>
    <name evidence="1" type="ORF">LY08_02264</name>
</gene>
<organism evidence="1 2">
    <name type="scientific">Olleya aquimaris</name>
    <dbReference type="NCBI Taxonomy" id="639310"/>
    <lineage>
        <taxon>Bacteria</taxon>
        <taxon>Pseudomonadati</taxon>
        <taxon>Bacteroidota</taxon>
        <taxon>Flavobacteriia</taxon>
        <taxon>Flavobacteriales</taxon>
        <taxon>Flavobacteriaceae</taxon>
    </lineage>
</organism>
<comment type="caution">
    <text evidence="1">The sequence shown here is derived from an EMBL/GenBank/DDBJ whole genome shotgun (WGS) entry which is preliminary data.</text>
</comment>
<dbReference type="PIRSF" id="PIRSF035652">
    <property type="entry name" value="CHP02436"/>
    <property type="match status" value="1"/>
</dbReference>
<accession>A0A327RAJ6</accession>
<evidence type="ECO:0000313" key="2">
    <source>
        <dbReference type="Proteomes" id="UP000248703"/>
    </source>
</evidence>
<dbReference type="PANTHER" id="PTHR38471">
    <property type="entry name" value="FOUR HELIX BUNDLE PROTEIN"/>
    <property type="match status" value="1"/>
</dbReference>
<dbReference type="InterPro" id="IPR012657">
    <property type="entry name" value="23S_rRNA-intervening_sequence"/>
</dbReference>
<sequence length="117" mass="13223">MTNKEFAEVLEKRTIAFAIQILKFSSSLPSTTESLVLRHQLSKSGTSIGANYREANRSRSPKDFKNKISISLAEASETDYWLEIIEEMNLVNNPNISKMRIEAKELLAIFTSIVSKL</sequence>
<name>A0A327RAJ6_9FLAO</name>
<reference evidence="1 2" key="1">
    <citation type="submission" date="2018-06" db="EMBL/GenBank/DDBJ databases">
        <title>Genomic Encyclopedia of Archaeal and Bacterial Type Strains, Phase II (KMG-II): from individual species to whole genera.</title>
        <authorList>
            <person name="Goeker M."/>
        </authorList>
    </citation>
    <scope>NUCLEOTIDE SEQUENCE [LARGE SCALE GENOMIC DNA]</scope>
    <source>
        <strain evidence="1 2">DSM 24464</strain>
    </source>
</reference>
<dbReference type="AlphaFoldDB" id="A0A327RAJ6"/>
<dbReference type="NCBIfam" id="TIGR02436">
    <property type="entry name" value="four helix bundle protein"/>
    <property type="match status" value="1"/>
</dbReference>
<dbReference type="EMBL" id="QLLO01000008">
    <property type="protein sequence ID" value="RAJ12982.1"/>
    <property type="molecule type" value="Genomic_DNA"/>
</dbReference>
<protein>
    <submittedName>
        <fullName evidence="1">Four helix bundle protein</fullName>
    </submittedName>
</protein>
<dbReference type="InterPro" id="IPR036583">
    <property type="entry name" value="23S_rRNA_IVS_sf"/>
</dbReference>
<dbReference type="Pfam" id="PF05635">
    <property type="entry name" value="23S_rRNA_IVP"/>
    <property type="match status" value="1"/>
</dbReference>
<dbReference type="SUPFAM" id="SSF158446">
    <property type="entry name" value="IVS-encoded protein-like"/>
    <property type="match status" value="1"/>
</dbReference>
<dbReference type="OrthoDB" id="285993at2"/>
<proteinExistence type="predicted"/>
<dbReference type="PANTHER" id="PTHR38471:SF2">
    <property type="entry name" value="FOUR HELIX BUNDLE PROTEIN"/>
    <property type="match status" value="1"/>
</dbReference>
<evidence type="ECO:0000313" key="1">
    <source>
        <dbReference type="EMBL" id="RAJ12982.1"/>
    </source>
</evidence>
<dbReference type="Proteomes" id="UP000248703">
    <property type="component" value="Unassembled WGS sequence"/>
</dbReference>